<protein>
    <submittedName>
        <fullName evidence="2">Uncharacterized protein</fullName>
    </submittedName>
</protein>
<evidence type="ECO:0000256" key="1">
    <source>
        <dbReference type="SAM" id="Phobius"/>
    </source>
</evidence>
<feature type="transmembrane region" description="Helical" evidence="1">
    <location>
        <begin position="68"/>
        <end position="86"/>
    </location>
</feature>
<proteinExistence type="predicted"/>
<reference evidence="2 3" key="1">
    <citation type="submission" date="2011-10" db="EMBL/GenBank/DDBJ databases">
        <title>Genome sequence of Gluconobacter morbifer G707, isolated from Drosophila gut.</title>
        <authorList>
            <person name="Lee W.-J."/>
            <person name="Kim E.-K."/>
        </authorList>
    </citation>
    <scope>NUCLEOTIDE SEQUENCE [LARGE SCALE GENOMIC DNA]</scope>
    <source>
        <strain evidence="2 3">G707</strain>
    </source>
</reference>
<keyword evidence="1" id="KW-0472">Membrane</keyword>
<keyword evidence="3" id="KW-1185">Reference proteome</keyword>
<organism evidence="2 3">
    <name type="scientific">Gluconobacter morbifer G707</name>
    <dbReference type="NCBI Taxonomy" id="1088869"/>
    <lineage>
        <taxon>Bacteria</taxon>
        <taxon>Pseudomonadati</taxon>
        <taxon>Pseudomonadota</taxon>
        <taxon>Alphaproteobacteria</taxon>
        <taxon>Acetobacterales</taxon>
        <taxon>Acetobacteraceae</taxon>
        <taxon>Gluconobacter</taxon>
    </lineage>
</organism>
<evidence type="ECO:0000313" key="3">
    <source>
        <dbReference type="Proteomes" id="UP000004949"/>
    </source>
</evidence>
<dbReference type="PATRIC" id="fig|1088869.3.peg.1001"/>
<evidence type="ECO:0000313" key="2">
    <source>
        <dbReference type="EMBL" id="EHH69689.1"/>
    </source>
</evidence>
<name>G6XHN1_9PROT</name>
<dbReference type="EMBL" id="AGQV01000001">
    <property type="protein sequence ID" value="EHH69689.1"/>
    <property type="molecule type" value="Genomic_DNA"/>
</dbReference>
<keyword evidence="1" id="KW-1133">Transmembrane helix</keyword>
<keyword evidence="1" id="KW-0812">Transmembrane</keyword>
<dbReference type="STRING" id="1088869.GMO_09970"/>
<accession>G6XHN1</accession>
<dbReference type="Proteomes" id="UP000004949">
    <property type="component" value="Unassembled WGS sequence"/>
</dbReference>
<gene>
    <name evidence="2" type="ORF">GMO_09970</name>
</gene>
<comment type="caution">
    <text evidence="2">The sequence shown here is derived from an EMBL/GenBank/DDBJ whole genome shotgun (WGS) entry which is preliminary data.</text>
</comment>
<sequence length="154" mass="16921">MPRSQTSRLHSAGLHGGPIIKEQHIMGLSSKCTLKGLRYTAIALTTLWTTMIWRDRQSGMNVKERDVHLAAMSITGLLGISGFLRMRRDGWKKTCRPWLGVALITAHGFAGVHSRRALQAGDRKDAIRDGFLQMALATLAGLVFTAASRSGHEK</sequence>
<feature type="transmembrane region" description="Helical" evidence="1">
    <location>
        <begin position="36"/>
        <end position="53"/>
    </location>
</feature>
<dbReference type="AlphaFoldDB" id="G6XHN1"/>